<name>A0A8S5S0A3_9CAUD</name>
<sequence>MTLLGKKQNTITGGATTITSSNLTASRVLVSNSSGKVAVSSITSAELGYLDGVTSGIQT</sequence>
<dbReference type="EMBL" id="BK032511">
    <property type="protein sequence ID" value="DAF44445.1"/>
    <property type="molecule type" value="Genomic_DNA"/>
</dbReference>
<accession>A0A8S5S0A3</accession>
<organism evidence="1">
    <name type="scientific">Podoviridae sp. ct8Lf7</name>
    <dbReference type="NCBI Taxonomy" id="2827723"/>
    <lineage>
        <taxon>Viruses</taxon>
        <taxon>Duplodnaviria</taxon>
        <taxon>Heunggongvirae</taxon>
        <taxon>Uroviricota</taxon>
        <taxon>Caudoviricetes</taxon>
    </lineage>
</organism>
<protein>
    <submittedName>
        <fullName evidence="1">Uncharacterized protein</fullName>
    </submittedName>
</protein>
<reference evidence="1" key="1">
    <citation type="journal article" date="2021" name="Proc. Natl. Acad. Sci. U.S.A.">
        <title>A Catalog of Tens of Thousands of Viruses from Human Metagenomes Reveals Hidden Associations with Chronic Diseases.</title>
        <authorList>
            <person name="Tisza M.J."/>
            <person name="Buck C.B."/>
        </authorList>
    </citation>
    <scope>NUCLEOTIDE SEQUENCE</scope>
    <source>
        <strain evidence="1">Ct8Lf7</strain>
    </source>
</reference>
<proteinExistence type="predicted"/>
<evidence type="ECO:0000313" key="1">
    <source>
        <dbReference type="EMBL" id="DAF44445.1"/>
    </source>
</evidence>